<dbReference type="InterPro" id="IPR051156">
    <property type="entry name" value="Mito/Outer_Membr_Metalloprot"/>
</dbReference>
<comment type="similarity">
    <text evidence="6">Belongs to the peptidase M48 family.</text>
</comment>
<evidence type="ECO:0000313" key="9">
    <source>
        <dbReference type="EMBL" id="KAH9297766.1"/>
    </source>
</evidence>
<dbReference type="GO" id="GO:0046872">
    <property type="term" value="F:metal ion binding"/>
    <property type="evidence" value="ECO:0007669"/>
    <property type="project" value="UniProtKB-KW"/>
</dbReference>
<keyword evidence="2" id="KW-0479">Metal-binding</keyword>
<keyword evidence="10" id="KW-1185">Reference proteome</keyword>
<keyword evidence="7" id="KW-0472">Membrane</keyword>
<dbReference type="PANTHER" id="PTHR22726:SF1">
    <property type="entry name" value="METALLOENDOPEPTIDASE OMA1, MITOCHONDRIAL"/>
    <property type="match status" value="1"/>
</dbReference>
<dbReference type="AlphaFoldDB" id="A0AA38CEC3"/>
<comment type="cofactor">
    <cofactor evidence="6">
        <name>Zn(2+)</name>
        <dbReference type="ChEBI" id="CHEBI:29105"/>
    </cofactor>
    <text evidence="6">Binds 1 zinc ion per subunit.</text>
</comment>
<accession>A0AA38CEC3</accession>
<comment type="caution">
    <text evidence="9">The sequence shown here is derived from an EMBL/GenBank/DDBJ whole genome shotgun (WGS) entry which is preliminary data.</text>
</comment>
<organism evidence="9 10">
    <name type="scientific">Taxus chinensis</name>
    <name type="common">Chinese yew</name>
    <name type="synonym">Taxus wallichiana var. chinensis</name>
    <dbReference type="NCBI Taxonomy" id="29808"/>
    <lineage>
        <taxon>Eukaryota</taxon>
        <taxon>Viridiplantae</taxon>
        <taxon>Streptophyta</taxon>
        <taxon>Embryophyta</taxon>
        <taxon>Tracheophyta</taxon>
        <taxon>Spermatophyta</taxon>
        <taxon>Pinopsida</taxon>
        <taxon>Pinidae</taxon>
        <taxon>Conifers II</taxon>
        <taxon>Cupressales</taxon>
        <taxon>Taxaceae</taxon>
        <taxon>Taxus</taxon>
    </lineage>
</organism>
<dbReference type="InterPro" id="IPR001915">
    <property type="entry name" value="Peptidase_M48"/>
</dbReference>
<dbReference type="Gene3D" id="3.30.2010.10">
    <property type="entry name" value="Metalloproteases ('zincins'), catalytic domain"/>
    <property type="match status" value="1"/>
</dbReference>
<reference evidence="9 10" key="1">
    <citation type="journal article" date="2021" name="Nat. Plants">
        <title>The Taxus genome provides insights into paclitaxel biosynthesis.</title>
        <authorList>
            <person name="Xiong X."/>
            <person name="Gou J."/>
            <person name="Liao Q."/>
            <person name="Li Y."/>
            <person name="Zhou Q."/>
            <person name="Bi G."/>
            <person name="Li C."/>
            <person name="Du R."/>
            <person name="Wang X."/>
            <person name="Sun T."/>
            <person name="Guo L."/>
            <person name="Liang H."/>
            <person name="Lu P."/>
            <person name="Wu Y."/>
            <person name="Zhang Z."/>
            <person name="Ro D.K."/>
            <person name="Shang Y."/>
            <person name="Huang S."/>
            <person name="Yan J."/>
        </authorList>
    </citation>
    <scope>NUCLEOTIDE SEQUENCE [LARGE SCALE GENOMIC DNA]</scope>
    <source>
        <strain evidence="9">Ta-2019</strain>
    </source>
</reference>
<evidence type="ECO:0000256" key="4">
    <source>
        <dbReference type="ARBA" id="ARBA00022833"/>
    </source>
</evidence>
<dbReference type="CDD" id="cd07331">
    <property type="entry name" value="M48C_Oma1_like"/>
    <property type="match status" value="1"/>
</dbReference>
<evidence type="ECO:0000259" key="8">
    <source>
        <dbReference type="Pfam" id="PF01435"/>
    </source>
</evidence>
<dbReference type="Pfam" id="PF01435">
    <property type="entry name" value="Peptidase_M48"/>
    <property type="match status" value="1"/>
</dbReference>
<dbReference type="Proteomes" id="UP000824469">
    <property type="component" value="Unassembled WGS sequence"/>
</dbReference>
<dbReference type="PANTHER" id="PTHR22726">
    <property type="entry name" value="METALLOENDOPEPTIDASE OMA1"/>
    <property type="match status" value="1"/>
</dbReference>
<evidence type="ECO:0000256" key="2">
    <source>
        <dbReference type="ARBA" id="ARBA00022723"/>
    </source>
</evidence>
<name>A0AA38CEC3_TAXCH</name>
<gene>
    <name evidence="9" type="ORF">KI387_029448</name>
</gene>
<protein>
    <recommendedName>
        <fullName evidence="8">Peptidase M48 domain-containing protein</fullName>
    </recommendedName>
</protein>
<keyword evidence="4 6" id="KW-0862">Zinc</keyword>
<dbReference type="GO" id="GO:0004222">
    <property type="term" value="F:metalloendopeptidase activity"/>
    <property type="evidence" value="ECO:0007669"/>
    <property type="project" value="InterPro"/>
</dbReference>
<sequence>MAVPRCGKELKQAFGKLYNGFCAINRLPLTAGNANGGTVVSSTGSNLSESGTLQSILQYFRNRGCSSTLNKAENSAARQYVIREASGKGGSGTNSGRLFASALGVQGRSTINHGFGYRGLRNVGQGRRFYHVDRYNVQHFRRRGPRRWIENPQRVVIIVILGSGLVISIYYSNLETVPYTHRKHLILISKQMEKQIGESQFEELKKKLKPKILPAIHPESVRVRLIAKDIIHALERGIRYEQTWSDVQYSTTRTDGSDSPLSQDPWSIANEKAYPQSKWYGKEEVLDDKWVEESRKLGKRSGEKVSTQHLDGLNWEVLVVDDPMVNAFCLPGGKIMVFTGLLKVFQSDAEIATVISHEVGHCVARHAAEGITKNLWFSIIQLIVLQFIGMPDVVFAMSNLLLRLPFSR</sequence>
<keyword evidence="1 6" id="KW-0645">Protease</keyword>
<feature type="transmembrane region" description="Helical" evidence="7">
    <location>
        <begin position="375"/>
        <end position="402"/>
    </location>
</feature>
<keyword evidence="7" id="KW-0812">Transmembrane</keyword>
<evidence type="ECO:0000256" key="1">
    <source>
        <dbReference type="ARBA" id="ARBA00022670"/>
    </source>
</evidence>
<feature type="domain" description="Peptidase M48" evidence="8">
    <location>
        <begin position="310"/>
        <end position="386"/>
    </location>
</feature>
<dbReference type="OMA" id="QNPKAVW"/>
<dbReference type="GO" id="GO:0051603">
    <property type="term" value="P:proteolysis involved in protein catabolic process"/>
    <property type="evidence" value="ECO:0007669"/>
    <property type="project" value="TreeGrafter"/>
</dbReference>
<evidence type="ECO:0000256" key="7">
    <source>
        <dbReference type="SAM" id="Phobius"/>
    </source>
</evidence>
<evidence type="ECO:0000256" key="3">
    <source>
        <dbReference type="ARBA" id="ARBA00022801"/>
    </source>
</evidence>
<evidence type="ECO:0000313" key="10">
    <source>
        <dbReference type="Proteomes" id="UP000824469"/>
    </source>
</evidence>
<dbReference type="EMBL" id="JAHRHJ020000010">
    <property type="protein sequence ID" value="KAH9297766.1"/>
    <property type="molecule type" value="Genomic_DNA"/>
</dbReference>
<keyword evidence="3 6" id="KW-0378">Hydrolase</keyword>
<keyword evidence="5 6" id="KW-0482">Metalloprotease</keyword>
<feature type="non-terminal residue" evidence="9">
    <location>
        <position position="1"/>
    </location>
</feature>
<feature type="transmembrane region" description="Helical" evidence="7">
    <location>
        <begin position="155"/>
        <end position="172"/>
    </location>
</feature>
<proteinExistence type="inferred from homology"/>
<evidence type="ECO:0000256" key="5">
    <source>
        <dbReference type="ARBA" id="ARBA00023049"/>
    </source>
</evidence>
<keyword evidence="7" id="KW-1133">Transmembrane helix</keyword>
<evidence type="ECO:0000256" key="6">
    <source>
        <dbReference type="RuleBase" id="RU003983"/>
    </source>
</evidence>
<dbReference type="GO" id="GO:0016020">
    <property type="term" value="C:membrane"/>
    <property type="evidence" value="ECO:0007669"/>
    <property type="project" value="TreeGrafter"/>
</dbReference>